<dbReference type="OrthoDB" id="2742110at2759"/>
<evidence type="ECO:0000313" key="1">
    <source>
        <dbReference type="EMBL" id="OCH87156.1"/>
    </source>
</evidence>
<evidence type="ECO:0008006" key="3">
    <source>
        <dbReference type="Google" id="ProtNLM"/>
    </source>
</evidence>
<evidence type="ECO:0000313" key="2">
    <source>
        <dbReference type="Proteomes" id="UP000250043"/>
    </source>
</evidence>
<dbReference type="SUPFAM" id="SSF81383">
    <property type="entry name" value="F-box domain"/>
    <property type="match status" value="1"/>
</dbReference>
<name>A0A8E2AMB8_9APHY</name>
<dbReference type="EMBL" id="KV722496">
    <property type="protein sequence ID" value="OCH87156.1"/>
    <property type="molecule type" value="Genomic_DNA"/>
</dbReference>
<protein>
    <recommendedName>
        <fullName evidence="3">F-box domain-containing protein</fullName>
    </recommendedName>
</protein>
<dbReference type="AlphaFoldDB" id="A0A8E2AMB8"/>
<dbReference type="Proteomes" id="UP000250043">
    <property type="component" value="Unassembled WGS sequence"/>
</dbReference>
<keyword evidence="2" id="KW-1185">Reference proteome</keyword>
<dbReference type="InterPro" id="IPR032675">
    <property type="entry name" value="LRR_dom_sf"/>
</dbReference>
<organism evidence="1 2">
    <name type="scientific">Obba rivulosa</name>
    <dbReference type="NCBI Taxonomy" id="1052685"/>
    <lineage>
        <taxon>Eukaryota</taxon>
        <taxon>Fungi</taxon>
        <taxon>Dikarya</taxon>
        <taxon>Basidiomycota</taxon>
        <taxon>Agaricomycotina</taxon>
        <taxon>Agaricomycetes</taxon>
        <taxon>Polyporales</taxon>
        <taxon>Gelatoporiaceae</taxon>
        <taxon>Obba</taxon>
    </lineage>
</organism>
<reference evidence="1 2" key="1">
    <citation type="submission" date="2016-07" db="EMBL/GenBank/DDBJ databases">
        <title>Draft genome of the white-rot fungus Obba rivulosa 3A-2.</title>
        <authorList>
            <consortium name="DOE Joint Genome Institute"/>
            <person name="Miettinen O."/>
            <person name="Riley R."/>
            <person name="Acob R."/>
            <person name="Barry K."/>
            <person name="Cullen D."/>
            <person name="De Vries R."/>
            <person name="Hainaut M."/>
            <person name="Hatakka A."/>
            <person name="Henrissat B."/>
            <person name="Hilden K."/>
            <person name="Kuo R."/>
            <person name="Labutti K."/>
            <person name="Lipzen A."/>
            <person name="Makela M.R."/>
            <person name="Sandor L."/>
            <person name="Spatafora J.W."/>
            <person name="Grigoriev I.V."/>
            <person name="Hibbett D.S."/>
        </authorList>
    </citation>
    <scope>NUCLEOTIDE SEQUENCE [LARGE SCALE GENOMIC DNA]</scope>
    <source>
        <strain evidence="1 2">3A-2</strain>
    </source>
</reference>
<accession>A0A8E2AMB8</accession>
<dbReference type="InterPro" id="IPR036047">
    <property type="entry name" value="F-box-like_dom_sf"/>
</dbReference>
<proteinExistence type="predicted"/>
<gene>
    <name evidence="1" type="ORF">OBBRIDRAFT_806259</name>
</gene>
<dbReference type="Gene3D" id="3.80.10.10">
    <property type="entry name" value="Ribonuclease Inhibitor"/>
    <property type="match status" value="1"/>
</dbReference>
<sequence>MPASIETSTIAPLLHADRTPDVPDCPPKTPWNIDILYHVLREVSLRDLPAAALVCREWTDLNNAPLLARTMLKVPHLRSLVRVLSVKTGLQSVPLSWLQLLPEDSVREFEIEPDTYDGDFAESTLRAPFLRSVRHFKCTVQFLRTHEQLRACFAPPRLESLSIVTAEDVDDFQLTSITPSLTCLRLLLWDYSPVFPRLVNALGPQLQRLELSSISDAPFDDEIPELITALKKSVCQLRGLTIRYRSAPDSPYLDTIPLLLPALEDHIGVGTFTSAIFENIPASLCTLTCDRCWNFPYPFDGIEALLMRAGRGECNLCAVTIFLETISPADLSSYTQIGDLCRDTGVQFSFQQDWNAYLYEDF</sequence>